<dbReference type="SMART" id="SM00388">
    <property type="entry name" value="HisKA"/>
    <property type="match status" value="1"/>
</dbReference>
<evidence type="ECO:0000256" key="15">
    <source>
        <dbReference type="ARBA" id="ARBA00074306"/>
    </source>
</evidence>
<dbReference type="InterPro" id="IPR003018">
    <property type="entry name" value="GAF"/>
</dbReference>
<dbReference type="InterPro" id="IPR005467">
    <property type="entry name" value="His_kinase_dom"/>
</dbReference>
<dbReference type="PROSITE" id="PS50109">
    <property type="entry name" value="HIS_KIN"/>
    <property type="match status" value="1"/>
</dbReference>
<keyword evidence="17" id="KW-0175">Coiled coil</keyword>
<evidence type="ECO:0000256" key="6">
    <source>
        <dbReference type="ARBA" id="ARBA00022553"/>
    </source>
</evidence>
<feature type="domain" description="PAS" evidence="21">
    <location>
        <begin position="476"/>
        <end position="524"/>
    </location>
</feature>
<keyword evidence="8 18" id="KW-0812">Transmembrane</keyword>
<dbReference type="Gene3D" id="3.30.450.40">
    <property type="match status" value="1"/>
</dbReference>
<evidence type="ECO:0000259" key="22">
    <source>
        <dbReference type="PROSITE" id="PS50113"/>
    </source>
</evidence>
<dbReference type="CDD" id="cd16922">
    <property type="entry name" value="HATPase_EvgS-ArcB-TorS-like"/>
    <property type="match status" value="1"/>
</dbReference>
<dbReference type="GO" id="GO:0005886">
    <property type="term" value="C:plasma membrane"/>
    <property type="evidence" value="ECO:0007669"/>
    <property type="project" value="UniProtKB-SubCell"/>
</dbReference>
<dbReference type="Gene3D" id="3.40.50.2300">
    <property type="match status" value="1"/>
</dbReference>
<dbReference type="SMART" id="SM00387">
    <property type="entry name" value="HATPase_c"/>
    <property type="match status" value="1"/>
</dbReference>
<name>A0A8J7E3Z6_9CYAN</name>
<evidence type="ECO:0000259" key="19">
    <source>
        <dbReference type="PROSITE" id="PS50109"/>
    </source>
</evidence>
<feature type="domain" description="PAS" evidence="21">
    <location>
        <begin position="579"/>
        <end position="653"/>
    </location>
</feature>
<dbReference type="SUPFAM" id="SSF55781">
    <property type="entry name" value="GAF domain-like"/>
    <property type="match status" value="1"/>
</dbReference>
<dbReference type="FunFam" id="1.10.287.130:FF:000004">
    <property type="entry name" value="Ethylene receptor 1"/>
    <property type="match status" value="1"/>
</dbReference>
<dbReference type="Pfam" id="PF00512">
    <property type="entry name" value="HisKA"/>
    <property type="match status" value="1"/>
</dbReference>
<keyword evidence="25" id="KW-1185">Reference proteome</keyword>
<keyword evidence="7" id="KW-0808">Transferase</keyword>
<evidence type="ECO:0000259" key="21">
    <source>
        <dbReference type="PROSITE" id="PS50112"/>
    </source>
</evidence>
<dbReference type="Gene3D" id="3.30.565.10">
    <property type="entry name" value="Histidine kinase-like ATPase, C-terminal domain"/>
    <property type="match status" value="1"/>
</dbReference>
<dbReference type="SMART" id="SM00448">
    <property type="entry name" value="REC"/>
    <property type="match status" value="1"/>
</dbReference>
<dbReference type="InterPro" id="IPR003661">
    <property type="entry name" value="HisK_dim/P_dom"/>
</dbReference>
<dbReference type="GO" id="GO:0000155">
    <property type="term" value="F:phosphorelay sensor kinase activity"/>
    <property type="evidence" value="ECO:0007669"/>
    <property type="project" value="InterPro"/>
</dbReference>
<dbReference type="InterPro" id="IPR036890">
    <property type="entry name" value="HATPase_C_sf"/>
</dbReference>
<keyword evidence="11" id="KW-0067">ATP-binding</keyword>
<organism evidence="24 25">
    <name type="scientific">Lusitaniella coriacea LEGE 07157</name>
    <dbReference type="NCBI Taxonomy" id="945747"/>
    <lineage>
        <taxon>Bacteria</taxon>
        <taxon>Bacillati</taxon>
        <taxon>Cyanobacteriota</taxon>
        <taxon>Cyanophyceae</taxon>
        <taxon>Spirulinales</taxon>
        <taxon>Lusitaniellaceae</taxon>
        <taxon>Lusitaniella</taxon>
    </lineage>
</organism>
<evidence type="ECO:0000256" key="13">
    <source>
        <dbReference type="ARBA" id="ARBA00023012"/>
    </source>
</evidence>
<keyword evidence="14 18" id="KW-0472">Membrane</keyword>
<dbReference type="InterPro" id="IPR029016">
    <property type="entry name" value="GAF-like_dom_sf"/>
</dbReference>
<feature type="domain" description="Response regulatory" evidence="20">
    <location>
        <begin position="1167"/>
        <end position="1286"/>
    </location>
</feature>
<dbReference type="InterPro" id="IPR003594">
    <property type="entry name" value="HATPase_dom"/>
</dbReference>
<evidence type="ECO:0000256" key="8">
    <source>
        <dbReference type="ARBA" id="ARBA00022692"/>
    </source>
</evidence>
<dbReference type="Pfam" id="PF02743">
    <property type="entry name" value="dCache_1"/>
    <property type="match status" value="1"/>
</dbReference>
<dbReference type="Pfam" id="PF00072">
    <property type="entry name" value="Response_reg"/>
    <property type="match status" value="1"/>
</dbReference>
<dbReference type="InterPro" id="IPR033479">
    <property type="entry name" value="dCache_1"/>
</dbReference>
<dbReference type="PANTHER" id="PTHR45339:SF1">
    <property type="entry name" value="HYBRID SIGNAL TRANSDUCTION HISTIDINE KINASE J"/>
    <property type="match status" value="1"/>
</dbReference>
<dbReference type="InterPro" id="IPR036097">
    <property type="entry name" value="HisK_dim/P_sf"/>
</dbReference>
<feature type="domain" description="Histidine kinase" evidence="19">
    <location>
        <begin position="910"/>
        <end position="1141"/>
    </location>
</feature>
<evidence type="ECO:0000256" key="17">
    <source>
        <dbReference type="SAM" id="Coils"/>
    </source>
</evidence>
<dbReference type="InterPro" id="IPR000014">
    <property type="entry name" value="PAS"/>
</dbReference>
<evidence type="ECO:0000256" key="5">
    <source>
        <dbReference type="ARBA" id="ARBA00022475"/>
    </source>
</evidence>
<dbReference type="InterPro" id="IPR035965">
    <property type="entry name" value="PAS-like_dom_sf"/>
</dbReference>
<dbReference type="PROSITE" id="PS50113">
    <property type="entry name" value="PAC"/>
    <property type="match status" value="2"/>
</dbReference>
<dbReference type="FunFam" id="3.30.565.10:FF:000010">
    <property type="entry name" value="Sensor histidine kinase RcsC"/>
    <property type="match status" value="1"/>
</dbReference>
<proteinExistence type="inferred from homology"/>
<dbReference type="Pfam" id="PF08448">
    <property type="entry name" value="PAS_4"/>
    <property type="match status" value="1"/>
</dbReference>
<dbReference type="PROSITE" id="PS50112">
    <property type="entry name" value="PAS"/>
    <property type="match status" value="2"/>
</dbReference>
<dbReference type="SUPFAM" id="SSF55874">
    <property type="entry name" value="ATPase domain of HSP90 chaperone/DNA topoisomerase II/histidine kinase"/>
    <property type="match status" value="1"/>
</dbReference>
<dbReference type="PROSITE" id="PS50110">
    <property type="entry name" value="RESPONSE_REGULATORY"/>
    <property type="match status" value="1"/>
</dbReference>
<dbReference type="Gene3D" id="1.10.287.130">
    <property type="match status" value="1"/>
</dbReference>
<comment type="caution">
    <text evidence="24">The sequence shown here is derived from an EMBL/GenBank/DDBJ whole genome shotgun (WGS) entry which is preliminary data.</text>
</comment>
<dbReference type="Proteomes" id="UP000654482">
    <property type="component" value="Unassembled WGS sequence"/>
</dbReference>
<evidence type="ECO:0000256" key="4">
    <source>
        <dbReference type="ARBA" id="ARBA00012438"/>
    </source>
</evidence>
<dbReference type="InterPro" id="IPR011006">
    <property type="entry name" value="CheY-like_superfamily"/>
</dbReference>
<dbReference type="CDD" id="cd00082">
    <property type="entry name" value="HisKA"/>
    <property type="match status" value="1"/>
</dbReference>
<dbReference type="Pfam" id="PF00672">
    <property type="entry name" value="HAMP"/>
    <property type="match status" value="1"/>
</dbReference>
<evidence type="ECO:0000256" key="9">
    <source>
        <dbReference type="ARBA" id="ARBA00022741"/>
    </source>
</evidence>
<dbReference type="InterPro" id="IPR000700">
    <property type="entry name" value="PAS-assoc_C"/>
</dbReference>
<feature type="domain" description="PAC" evidence="22">
    <location>
        <begin position="528"/>
        <end position="578"/>
    </location>
</feature>
<evidence type="ECO:0000259" key="20">
    <source>
        <dbReference type="PROSITE" id="PS50110"/>
    </source>
</evidence>
<dbReference type="CDD" id="cd06225">
    <property type="entry name" value="HAMP"/>
    <property type="match status" value="1"/>
</dbReference>
<dbReference type="Pfam" id="PF02518">
    <property type="entry name" value="HATPase_c"/>
    <property type="match status" value="1"/>
</dbReference>
<evidence type="ECO:0000256" key="10">
    <source>
        <dbReference type="ARBA" id="ARBA00022777"/>
    </source>
</evidence>
<comment type="subcellular location">
    <subcellularLocation>
        <location evidence="2">Cell membrane</location>
        <topology evidence="2">Multi-pass membrane protein</topology>
    </subcellularLocation>
</comment>
<dbReference type="SUPFAM" id="SSF47384">
    <property type="entry name" value="Homodimeric domain of signal transducing histidine kinase"/>
    <property type="match status" value="1"/>
</dbReference>
<sequence>MMSIQLLKRLALKVLPNVPLQALLIIPFAVQIAVVVGLTGYLSYRNGQQAVKDVANQLSQEIAEHLEDRLYAYLQTPQLINALNANAIALGQLNFNDYPLLERHFWQQTQLFETASLIYAGNEQGDFVGVERQPDGTIIFKRTNPPGSRRRLLYTLEDEGNRGQQLPVDFYNSQTRPWYGTTIKNKEARWSPIYLWANADELGITAVRAIETQNEQWVLGVDLRLTDISRFLRTLEMGESGKAFILEESGKLVATSSEGKPFRIGQNQAIERIQGTESREPLIRAASKTLIDTASLKGETQIPIDFEFQGERQFLQVYPLRDELGLDWSIAVVVPESDFTAKIRENNRTTLLLCLGALGLAIALGIVTSRWISRPILRLSRAAEALSKGKWQQTVALDMTRRDELGVLARAFNGMSEQLRQSYENLERKVSERTHALQQEIQERIAVETALRESEEKFATTFRCLPHSLAITRFQDGVYLEVNENFLEATGYPKEDILGRRVGEIQFWRDRQDRHRIARTLRKAGVIYNYEFQFCTQSGEVRTALLSSEMIQIGGEECLISVVNDITERKGLEEALLRSRQFLDKIVENIPLAVFAKDTNNELRNVLWNRASEEIFGIPKNEAIGSNVYDLHPRHQADFFHTQDLSAIAQTLETPEELFDTPNRGTILLKTLKLPLRDPQGNTTHLLCISEDITERKRAEAALQKQFERELLLKHITEEIRSSLEIETIFQTTVNQIGQAFGVNRCLIHTYITQPAPKMPCVAEYFEIACSSQSWKEIQVQGNAYAQLLLAQDKAIASDDIDTDPLLARDREFCHQLGIKSLLAIRTSYQGKPNGIISAIQCDRVRNWSEDEIELLEAVAAQVGIAIAQGQLLEQEKQSSAELARQNTALAQAKQAADVANRAKSEFLANMSHELRTPLNAILGFSQLMAKNPNFASGAKELGIINRSGEHLLNLINDILEMSKIEAGKITYDETAFDLHHLLNTAIELFQLKAKSKGLQLILERDRAVPQFVRTDENKLRQVLINLLGNGIKFTQTGGVTLQLSVISQQSSVSKEPGEPENSAVILHFAVEDTGVGIATEELERLFDPFVQTESGRKSQQGTGLGLSISRKFVQLMGGELAARSKLGEGSAFEFEIPVAIARKAEIPPQTQTQRVRCLAPNQPQYRVLVVEDIVENRLLLSQILQSVGFEVIEAKNGLDAIAQWQTHSPHLIWMDLRMPVLNGIKATQRIRERERQNSTPPTKIIAITASAMEEERAALLAAGCDDFVRKPVKESLILEKMKQHLNLRYLYDSEPSPEKTKPANSSLNPASFKIMPAQWVARLHQAAVSGDDMLALQLLQEIPEDRADFARTLTELIENFRLDRIGDLTAEIVPR</sequence>
<dbReference type="InterPro" id="IPR001610">
    <property type="entry name" value="PAC"/>
</dbReference>
<dbReference type="RefSeq" id="WP_194031287.1">
    <property type="nucleotide sequence ID" value="NZ_JADEWZ010000040.1"/>
</dbReference>
<evidence type="ECO:0000256" key="14">
    <source>
        <dbReference type="ARBA" id="ARBA00023136"/>
    </source>
</evidence>
<evidence type="ECO:0000256" key="12">
    <source>
        <dbReference type="ARBA" id="ARBA00022989"/>
    </source>
</evidence>
<feature type="transmembrane region" description="Helical" evidence="18">
    <location>
        <begin position="20"/>
        <end position="42"/>
    </location>
</feature>
<dbReference type="SMART" id="SM00304">
    <property type="entry name" value="HAMP"/>
    <property type="match status" value="1"/>
</dbReference>
<dbReference type="EC" id="2.7.13.3" evidence="4"/>
<keyword evidence="6 16" id="KW-0597">Phosphoprotein</keyword>
<dbReference type="InterPro" id="IPR003660">
    <property type="entry name" value="HAMP_dom"/>
</dbReference>
<accession>A0A8J7E3Z6</accession>
<dbReference type="SMART" id="SM00065">
    <property type="entry name" value="GAF"/>
    <property type="match status" value="1"/>
</dbReference>
<gene>
    <name evidence="24" type="ORF">IQ249_20095</name>
</gene>
<dbReference type="Gene3D" id="6.10.340.10">
    <property type="match status" value="1"/>
</dbReference>
<dbReference type="EMBL" id="JADEWZ010000040">
    <property type="protein sequence ID" value="MBE9118199.1"/>
    <property type="molecule type" value="Genomic_DNA"/>
</dbReference>
<feature type="modified residue" description="4-aspartylphosphate" evidence="16">
    <location>
        <position position="1216"/>
    </location>
</feature>
<evidence type="ECO:0000256" key="3">
    <source>
        <dbReference type="ARBA" id="ARBA00006402"/>
    </source>
</evidence>
<keyword evidence="13" id="KW-0902">Two-component regulatory system</keyword>
<dbReference type="SMART" id="SM00086">
    <property type="entry name" value="PAC"/>
    <property type="match status" value="2"/>
</dbReference>
<dbReference type="SUPFAM" id="SSF55785">
    <property type="entry name" value="PYP-like sensor domain (PAS domain)"/>
    <property type="match status" value="2"/>
</dbReference>
<comment type="similarity">
    <text evidence="3">In the N-terminal section; belongs to the phytochrome family.</text>
</comment>
<protein>
    <recommendedName>
        <fullName evidence="15">Circadian input-output histidine kinase CikA</fullName>
        <ecNumber evidence="4">2.7.13.3</ecNumber>
    </recommendedName>
</protein>
<evidence type="ECO:0000313" key="24">
    <source>
        <dbReference type="EMBL" id="MBE9118199.1"/>
    </source>
</evidence>
<dbReference type="InterPro" id="IPR013656">
    <property type="entry name" value="PAS_4"/>
</dbReference>
<feature type="domain" description="PAC" evidence="22">
    <location>
        <begin position="652"/>
        <end position="705"/>
    </location>
</feature>
<dbReference type="CDD" id="cd17546">
    <property type="entry name" value="REC_hyHK_CKI1_RcsC-like"/>
    <property type="match status" value="1"/>
</dbReference>
<evidence type="ECO:0000256" key="11">
    <source>
        <dbReference type="ARBA" id="ARBA00022840"/>
    </source>
</evidence>
<dbReference type="PRINTS" id="PR00344">
    <property type="entry name" value="BCTRLSENSOR"/>
</dbReference>
<dbReference type="Pfam" id="PF13426">
    <property type="entry name" value="PAS_9"/>
    <property type="match status" value="1"/>
</dbReference>
<evidence type="ECO:0000313" key="25">
    <source>
        <dbReference type="Proteomes" id="UP000654482"/>
    </source>
</evidence>
<evidence type="ECO:0000256" key="16">
    <source>
        <dbReference type="PROSITE-ProRule" id="PRU00169"/>
    </source>
</evidence>
<dbReference type="SUPFAM" id="SSF158472">
    <property type="entry name" value="HAMP domain-like"/>
    <property type="match status" value="1"/>
</dbReference>
<evidence type="ECO:0000259" key="23">
    <source>
        <dbReference type="PROSITE" id="PS50885"/>
    </source>
</evidence>
<keyword evidence="9" id="KW-0547">Nucleotide-binding</keyword>
<dbReference type="PROSITE" id="PS50885">
    <property type="entry name" value="HAMP"/>
    <property type="match status" value="1"/>
</dbReference>
<evidence type="ECO:0000256" key="7">
    <source>
        <dbReference type="ARBA" id="ARBA00022679"/>
    </source>
</evidence>
<keyword evidence="12 18" id="KW-1133">Transmembrane helix</keyword>
<evidence type="ECO:0000256" key="18">
    <source>
        <dbReference type="SAM" id="Phobius"/>
    </source>
</evidence>
<feature type="transmembrane region" description="Helical" evidence="18">
    <location>
        <begin position="351"/>
        <end position="372"/>
    </location>
</feature>
<dbReference type="Pfam" id="PF01590">
    <property type="entry name" value="GAF"/>
    <property type="match status" value="1"/>
</dbReference>
<reference evidence="24" key="1">
    <citation type="submission" date="2020-10" db="EMBL/GenBank/DDBJ databases">
        <authorList>
            <person name="Castelo-Branco R."/>
            <person name="Eusebio N."/>
            <person name="Adriana R."/>
            <person name="Vieira A."/>
            <person name="Brugerolle De Fraissinette N."/>
            <person name="Rezende De Castro R."/>
            <person name="Schneider M.P."/>
            <person name="Vasconcelos V."/>
            <person name="Leao P.N."/>
        </authorList>
    </citation>
    <scope>NUCLEOTIDE SEQUENCE</scope>
    <source>
        <strain evidence="24">LEGE 07157</strain>
    </source>
</reference>
<keyword evidence="5" id="KW-1003">Cell membrane</keyword>
<dbReference type="Gene3D" id="3.30.450.20">
    <property type="entry name" value="PAS domain"/>
    <property type="match status" value="3"/>
</dbReference>
<evidence type="ECO:0000256" key="2">
    <source>
        <dbReference type="ARBA" id="ARBA00004651"/>
    </source>
</evidence>
<feature type="coiled-coil region" evidence="17">
    <location>
        <begin position="409"/>
        <end position="457"/>
    </location>
</feature>
<evidence type="ECO:0000256" key="1">
    <source>
        <dbReference type="ARBA" id="ARBA00000085"/>
    </source>
</evidence>
<dbReference type="InterPro" id="IPR001789">
    <property type="entry name" value="Sig_transdc_resp-reg_receiver"/>
</dbReference>
<dbReference type="NCBIfam" id="TIGR00229">
    <property type="entry name" value="sensory_box"/>
    <property type="match status" value="2"/>
</dbReference>
<dbReference type="SUPFAM" id="SSF52172">
    <property type="entry name" value="CheY-like"/>
    <property type="match status" value="1"/>
</dbReference>
<dbReference type="CDD" id="cd00130">
    <property type="entry name" value="PAS"/>
    <property type="match status" value="2"/>
</dbReference>
<dbReference type="PANTHER" id="PTHR45339">
    <property type="entry name" value="HYBRID SIGNAL TRANSDUCTION HISTIDINE KINASE J"/>
    <property type="match status" value="1"/>
</dbReference>
<dbReference type="InterPro" id="IPR004358">
    <property type="entry name" value="Sig_transdc_His_kin-like_C"/>
</dbReference>
<feature type="domain" description="HAMP" evidence="23">
    <location>
        <begin position="370"/>
        <end position="424"/>
    </location>
</feature>
<dbReference type="GO" id="GO:0005524">
    <property type="term" value="F:ATP binding"/>
    <property type="evidence" value="ECO:0007669"/>
    <property type="project" value="UniProtKB-KW"/>
</dbReference>
<comment type="catalytic activity">
    <reaction evidence="1">
        <text>ATP + protein L-histidine = ADP + protein N-phospho-L-histidine.</text>
        <dbReference type="EC" id="2.7.13.3"/>
    </reaction>
</comment>
<dbReference type="SMART" id="SM00091">
    <property type="entry name" value="PAS"/>
    <property type="match status" value="2"/>
</dbReference>
<keyword evidence="10" id="KW-0418">Kinase</keyword>